<dbReference type="GO" id="GO:0046982">
    <property type="term" value="F:protein heterodimerization activity"/>
    <property type="evidence" value="ECO:0007669"/>
    <property type="project" value="UniProtKB-ARBA"/>
</dbReference>
<feature type="region of interest" description="Disordered" evidence="6">
    <location>
        <begin position="1"/>
        <end position="54"/>
    </location>
</feature>
<dbReference type="OrthoDB" id="551672at2759"/>
<protein>
    <submittedName>
        <fullName evidence="8">BZIP transcription factor 11</fullName>
    </submittedName>
</protein>
<keyword evidence="9" id="KW-1185">Reference proteome</keyword>
<reference evidence="8" key="1">
    <citation type="journal article" date="2017" name="Gigascience">
        <title>The genome draft of coconut (Cocos nucifera).</title>
        <authorList>
            <person name="Xiao Y."/>
            <person name="Xu P."/>
            <person name="Fan H."/>
            <person name="Baudouin L."/>
            <person name="Xia W."/>
            <person name="Bocs S."/>
            <person name="Xu J."/>
            <person name="Li Q."/>
            <person name="Guo A."/>
            <person name="Zhou L."/>
            <person name="Li J."/>
            <person name="Wu Y."/>
            <person name="Ma Z."/>
            <person name="Armero A."/>
            <person name="Issali A.E."/>
            <person name="Liu N."/>
            <person name="Peng M."/>
            <person name="Yang Y."/>
        </authorList>
    </citation>
    <scope>NUCLEOTIDE SEQUENCE</scope>
    <source>
        <tissue evidence="8">Spear leaf of Hainan Tall coconut</tissue>
    </source>
</reference>
<comment type="subcellular location">
    <subcellularLocation>
        <location evidence="1">Nucleus</location>
    </subcellularLocation>
</comment>
<evidence type="ECO:0000256" key="6">
    <source>
        <dbReference type="SAM" id="MobiDB-lite"/>
    </source>
</evidence>
<dbReference type="GO" id="GO:0003700">
    <property type="term" value="F:DNA-binding transcription factor activity"/>
    <property type="evidence" value="ECO:0007669"/>
    <property type="project" value="InterPro"/>
</dbReference>
<dbReference type="PANTHER" id="PTHR45764:SF76">
    <property type="entry name" value="OS02G0132500 PROTEIN"/>
    <property type="match status" value="1"/>
</dbReference>
<dbReference type="Pfam" id="PF00170">
    <property type="entry name" value="bZIP_1"/>
    <property type="match status" value="1"/>
</dbReference>
<dbReference type="GO" id="GO:0045893">
    <property type="term" value="P:positive regulation of DNA-templated transcription"/>
    <property type="evidence" value="ECO:0007669"/>
    <property type="project" value="TreeGrafter"/>
</dbReference>
<dbReference type="InterPro" id="IPR046347">
    <property type="entry name" value="bZIP_sf"/>
</dbReference>
<evidence type="ECO:0000256" key="4">
    <source>
        <dbReference type="ARBA" id="ARBA00023163"/>
    </source>
</evidence>
<dbReference type="Gene3D" id="1.20.5.170">
    <property type="match status" value="1"/>
</dbReference>
<dbReference type="Proteomes" id="UP000797356">
    <property type="component" value="Chromosome 6"/>
</dbReference>
<dbReference type="GO" id="GO:0000976">
    <property type="term" value="F:transcription cis-regulatory region binding"/>
    <property type="evidence" value="ECO:0007669"/>
    <property type="project" value="TreeGrafter"/>
</dbReference>
<sequence length="153" mass="16940">MTSSSGTSSGSSALLPGSEAAAIDQKKQKRMLSNRESARRSRMRKQKHLDDLRTQVSQLRQQRGRILAALSHTTKQYAGVEAENSVLRTQMMELASRLHSLDEMLHFLNGDLSSSHGLLACEGPPIADGFGNPWNSVYMNQPIMASADMLQYY</sequence>
<dbReference type="GO" id="GO:0005634">
    <property type="term" value="C:nucleus"/>
    <property type="evidence" value="ECO:0007669"/>
    <property type="project" value="UniProtKB-SubCell"/>
</dbReference>
<keyword evidence="5" id="KW-0539">Nucleus</keyword>
<dbReference type="PROSITE" id="PS50217">
    <property type="entry name" value="BZIP"/>
    <property type="match status" value="1"/>
</dbReference>
<feature type="compositionally biased region" description="Low complexity" evidence="6">
    <location>
        <begin position="1"/>
        <end position="12"/>
    </location>
</feature>
<keyword evidence="3" id="KW-0238">DNA-binding</keyword>
<evidence type="ECO:0000256" key="5">
    <source>
        <dbReference type="ARBA" id="ARBA00023242"/>
    </source>
</evidence>
<dbReference type="InterPro" id="IPR004827">
    <property type="entry name" value="bZIP"/>
</dbReference>
<keyword evidence="2" id="KW-0805">Transcription regulation</keyword>
<dbReference type="PROSITE" id="PS00036">
    <property type="entry name" value="BZIP_BASIC"/>
    <property type="match status" value="1"/>
</dbReference>
<name>A0A8K0N2L5_COCNU</name>
<keyword evidence="4" id="KW-0804">Transcription</keyword>
<dbReference type="PANTHER" id="PTHR45764">
    <property type="entry name" value="BZIP TRANSCRIPTION FACTOR 44"/>
    <property type="match status" value="1"/>
</dbReference>
<reference evidence="8" key="2">
    <citation type="submission" date="2019-07" db="EMBL/GenBank/DDBJ databases">
        <authorList>
            <person name="Yang Y."/>
            <person name="Bocs S."/>
            <person name="Baudouin L."/>
        </authorList>
    </citation>
    <scope>NUCLEOTIDE SEQUENCE</scope>
    <source>
        <tissue evidence="8">Spear leaf of Hainan Tall coconut</tissue>
    </source>
</reference>
<dbReference type="InterPro" id="IPR045314">
    <property type="entry name" value="bZIP_plant_GBF1"/>
</dbReference>
<dbReference type="FunFam" id="1.20.5.170:FF:000020">
    <property type="entry name" value="BZIP transcription factor"/>
    <property type="match status" value="1"/>
</dbReference>
<feature type="domain" description="BZIP" evidence="7">
    <location>
        <begin position="24"/>
        <end position="87"/>
    </location>
</feature>
<dbReference type="SUPFAM" id="SSF57959">
    <property type="entry name" value="Leucine zipper domain"/>
    <property type="match status" value="1"/>
</dbReference>
<evidence type="ECO:0000256" key="2">
    <source>
        <dbReference type="ARBA" id="ARBA00023015"/>
    </source>
</evidence>
<evidence type="ECO:0000256" key="3">
    <source>
        <dbReference type="ARBA" id="ARBA00023125"/>
    </source>
</evidence>
<accession>A0A8K0N2L5</accession>
<organism evidence="8 9">
    <name type="scientific">Cocos nucifera</name>
    <name type="common">Coconut palm</name>
    <dbReference type="NCBI Taxonomy" id="13894"/>
    <lineage>
        <taxon>Eukaryota</taxon>
        <taxon>Viridiplantae</taxon>
        <taxon>Streptophyta</taxon>
        <taxon>Embryophyta</taxon>
        <taxon>Tracheophyta</taxon>
        <taxon>Spermatophyta</taxon>
        <taxon>Magnoliopsida</taxon>
        <taxon>Liliopsida</taxon>
        <taxon>Arecaceae</taxon>
        <taxon>Arecoideae</taxon>
        <taxon>Cocoseae</taxon>
        <taxon>Attaleinae</taxon>
        <taxon>Cocos</taxon>
    </lineage>
</organism>
<dbReference type="CDD" id="cd14702">
    <property type="entry name" value="bZIP_plant_GBF1"/>
    <property type="match status" value="1"/>
</dbReference>
<evidence type="ECO:0000259" key="7">
    <source>
        <dbReference type="PROSITE" id="PS50217"/>
    </source>
</evidence>
<dbReference type="EMBL" id="CM017877">
    <property type="protein sequence ID" value="KAG1347048.1"/>
    <property type="molecule type" value="Genomic_DNA"/>
</dbReference>
<evidence type="ECO:0000313" key="8">
    <source>
        <dbReference type="EMBL" id="KAG1347048.1"/>
    </source>
</evidence>
<comment type="caution">
    <text evidence="8">The sequence shown here is derived from an EMBL/GenBank/DDBJ whole genome shotgun (WGS) entry which is preliminary data.</text>
</comment>
<dbReference type="AlphaFoldDB" id="A0A8K0N2L5"/>
<evidence type="ECO:0000256" key="1">
    <source>
        <dbReference type="ARBA" id="ARBA00004123"/>
    </source>
</evidence>
<proteinExistence type="predicted"/>
<dbReference type="SMART" id="SM00338">
    <property type="entry name" value="BRLZ"/>
    <property type="match status" value="1"/>
</dbReference>
<evidence type="ECO:0000313" key="9">
    <source>
        <dbReference type="Proteomes" id="UP000797356"/>
    </source>
</evidence>
<gene>
    <name evidence="8" type="ORF">COCNU_06G008770</name>
</gene>